<dbReference type="InterPro" id="IPR011989">
    <property type="entry name" value="ARM-like"/>
</dbReference>
<evidence type="ECO:0000259" key="6">
    <source>
        <dbReference type="Pfam" id="PF25781"/>
    </source>
</evidence>
<reference evidence="7" key="1">
    <citation type="submission" date="2021-01" db="UniProtKB">
        <authorList>
            <consortium name="EnsemblPlants"/>
        </authorList>
    </citation>
    <scope>IDENTIFICATION</scope>
</reference>
<feature type="domain" description="Pre-rRNA-processing protein Ipi1 N-terminal" evidence="5">
    <location>
        <begin position="144"/>
        <end position="203"/>
    </location>
</feature>
<evidence type="ECO:0000259" key="5">
    <source>
        <dbReference type="Pfam" id="PF12333"/>
    </source>
</evidence>
<keyword evidence="8" id="KW-1185">Reference proteome</keyword>
<organism evidence="7 8">
    <name type="scientific">Kalanchoe fedtschenkoi</name>
    <name type="common">Lavender scallops</name>
    <name type="synonym">South American air plant</name>
    <dbReference type="NCBI Taxonomy" id="63787"/>
    <lineage>
        <taxon>Eukaryota</taxon>
        <taxon>Viridiplantae</taxon>
        <taxon>Streptophyta</taxon>
        <taxon>Embryophyta</taxon>
        <taxon>Tracheophyta</taxon>
        <taxon>Spermatophyta</taxon>
        <taxon>Magnoliopsida</taxon>
        <taxon>eudicotyledons</taxon>
        <taxon>Gunneridae</taxon>
        <taxon>Pentapetalae</taxon>
        <taxon>Saxifragales</taxon>
        <taxon>Crassulaceae</taxon>
        <taxon>Kalanchoe</taxon>
    </lineage>
</organism>
<protein>
    <recommendedName>
        <fullName evidence="9">Pre-rRNA-processing protein Ipi1 N-terminal domain-containing protein</fullName>
    </recommendedName>
</protein>
<dbReference type="Gramene" id="Kaladp0002s0123.1.v1.1">
    <property type="protein sequence ID" value="Kaladp0002s0123.1.v1.1"/>
    <property type="gene ID" value="Kaladp0002s0123.v1.1"/>
</dbReference>
<evidence type="ECO:0000313" key="8">
    <source>
        <dbReference type="Proteomes" id="UP000594263"/>
    </source>
</evidence>
<dbReference type="Pfam" id="PF12333">
    <property type="entry name" value="Ipi1_N"/>
    <property type="match status" value="1"/>
</dbReference>
<dbReference type="InterPro" id="IPR024679">
    <property type="entry name" value="Ipi1_N"/>
</dbReference>
<dbReference type="OMA" id="MILDQDI"/>
<dbReference type="Proteomes" id="UP000594263">
    <property type="component" value="Unplaced"/>
</dbReference>
<evidence type="ECO:0000256" key="4">
    <source>
        <dbReference type="ARBA" id="ARBA00023242"/>
    </source>
</evidence>
<dbReference type="PANTHER" id="PTHR16056">
    <property type="entry name" value="REGULATOR OF MICROTUBULE DYNAMICS PROTEIN"/>
    <property type="match status" value="1"/>
</dbReference>
<dbReference type="InterPro" id="IPR016024">
    <property type="entry name" value="ARM-type_fold"/>
</dbReference>
<dbReference type="GO" id="GO:0005634">
    <property type="term" value="C:nucleus"/>
    <property type="evidence" value="ECO:0007669"/>
    <property type="project" value="UniProtKB-SubCell"/>
</dbReference>
<feature type="domain" description="TEX10-like TPR repeats" evidence="6">
    <location>
        <begin position="494"/>
        <end position="842"/>
    </location>
</feature>
<dbReference type="EnsemblPlants" id="Kaladp0002s0123.1.v1.1">
    <property type="protein sequence ID" value="Kaladp0002s0123.1.v1.1"/>
    <property type="gene ID" value="Kaladp0002s0123.v1.1"/>
</dbReference>
<dbReference type="FunFam" id="1.25.10.10:FF:000348">
    <property type="entry name" value="uncharacterized protein LOC106763108 isoform X2"/>
    <property type="match status" value="1"/>
</dbReference>
<dbReference type="Gene3D" id="1.25.10.10">
    <property type="entry name" value="Leucine-rich Repeat Variant"/>
    <property type="match status" value="1"/>
</dbReference>
<evidence type="ECO:0000256" key="1">
    <source>
        <dbReference type="ARBA" id="ARBA00004604"/>
    </source>
</evidence>
<dbReference type="AlphaFoldDB" id="A0A7N0R9Q5"/>
<dbReference type="Pfam" id="PF25781">
    <property type="entry name" value="TPR_TEX10"/>
    <property type="match status" value="1"/>
</dbReference>
<comment type="subcellular location">
    <subcellularLocation>
        <location evidence="1">Nucleus</location>
        <location evidence="1">Nucleolus</location>
    </subcellularLocation>
    <subcellularLocation>
        <location evidence="2">Nucleus</location>
        <location evidence="2">Nucleoplasm</location>
    </subcellularLocation>
</comment>
<evidence type="ECO:0000256" key="3">
    <source>
        <dbReference type="ARBA" id="ARBA00006427"/>
    </source>
</evidence>
<name>A0A7N0R9Q5_KALFE</name>
<sequence length="868" mass="98315">MVRKAPPKKGGIDFKKIRRKIGRKLPSPNNSTNTEIKSKAIILPEQSVASDKTGLAVSKKGLTLKELLQQTSHHNQKVRRDALLGVRDLISNHPEELRTHKYALVEKLRERISDDDKIVREAVYQLFKTIVLPRSKEDNQSILVSSMMTHIFCAMTHLEIDIRMMAFKFLDLIIQNFPSCFSTYAEEVLQSYDGLLRNKKFYVQEKGKLKHALAGLLHFLSLLPDDAPVAESSINLNNPGEGVLHAFESQAHKDYPGFSNIIRKLKYLVPTLINCLQELTPSAQSMELLDVQLFDCMLFMLQSIDKSVRFLKYGEKIIQNDLKDQMIHDQDAATYDEILQILSKKVFAVFPLSRTNYQSGKDDDKYFVLNVAITEIFLHIGINVQLRGDLLDRFLEFVEHALNMENGGVLLLKKKFLEKHIILLLNSIPKLVSQVNSIWKNRLLEAFTAAFRGYCHESAAKLACLSSIEEMLVPRSGLSCMGVNDPNILVHYITWMRELPWLTLQLGDKYPSVCKILLHLQLRIGHCALMNPSIAHEYDNMQYSLMEFYSRFSDGVVQYGPFTRISPELQELSVSCLYYYSVIDSCTLESLVACCLCPHLNSSILLRIIEVIQSSYRAGRVRAADFISFFISLLSRYKVSSDAVFQGKELDSKISNHGVFRSLTNVICSSLSELGDPSLVLQMLESITVDQISGGSLSVDNTCALLRVLMTLDTTPTKLSEQNIVRLQRAIAEYLVDVARLFPEESTVPNHLPTQHYYFVPCFLLFHRCQKLCSSVLNTMGSMITNCGYNSSTAEVSSRTSAIVSVLSVINRNDKFHQTLWSCKTEIDSILDKIAILQSSGSVSESVEDKHMMQCLADRLRIVRKHIP</sequence>
<evidence type="ECO:0008006" key="9">
    <source>
        <dbReference type="Google" id="ProtNLM"/>
    </source>
</evidence>
<evidence type="ECO:0000256" key="2">
    <source>
        <dbReference type="ARBA" id="ARBA00004642"/>
    </source>
</evidence>
<dbReference type="PANTHER" id="PTHR16056:SF2">
    <property type="entry name" value="TESTIS-EXPRESSED PROTEIN 10"/>
    <property type="match status" value="1"/>
</dbReference>
<accession>A0A7N0R9Q5</accession>
<dbReference type="SUPFAM" id="SSF48371">
    <property type="entry name" value="ARM repeat"/>
    <property type="match status" value="1"/>
</dbReference>
<comment type="similarity">
    <text evidence="3">Belongs to the IPI1/TEX10 family.</text>
</comment>
<evidence type="ECO:0000313" key="7">
    <source>
        <dbReference type="EnsemblPlants" id="Kaladp0002s0123.1.v1.1"/>
    </source>
</evidence>
<dbReference type="InterPro" id="IPR057949">
    <property type="entry name" value="TPR_TEX10"/>
</dbReference>
<keyword evidence="4" id="KW-0539">Nucleus</keyword>
<proteinExistence type="inferred from homology"/>